<feature type="transmembrane region" description="Helical" evidence="9">
    <location>
        <begin position="239"/>
        <end position="266"/>
    </location>
</feature>
<sequence>MRSQTISQDPLNRSRGEIVLEVTFAILVCLASVLGNVLVVYVINRYSEMQTITNIFIHNLALTDVLMATLSMPFWITSLYTGKWNLGQEWCEFSASAQQTMGLASLLNLGLIALNRYIKVVKRALYTKFFSSKRVAWLYSGFVWLVSLLLATPPLYGWGKMNFDSDSFICVFNWRNENVSFLILHAGVFNVTTCAIIYSYWKIYRTVKESTDNVNANVVQNGVGAQRFHRTDIDVLKSCFTVVCFFLITWGPMGLVCFIITVGGYIPHKVLMVSVYLLFSSSVVNPIIYGITNPQFKQAFKKAFSCSRFGNEDEDQSHARVTAIMIHPRSTET</sequence>
<keyword evidence="4 8" id="KW-0297">G-protein coupled receptor</keyword>
<dbReference type="CDD" id="cd00637">
    <property type="entry name" value="7tm_classA_rhodopsin-like"/>
    <property type="match status" value="1"/>
</dbReference>
<evidence type="ECO:0000259" key="10">
    <source>
        <dbReference type="PROSITE" id="PS50262"/>
    </source>
</evidence>
<dbReference type="PRINTS" id="PR00237">
    <property type="entry name" value="GPCRRHODOPSN"/>
</dbReference>
<dbReference type="SUPFAM" id="SSF81321">
    <property type="entry name" value="Family A G protein-coupled receptor-like"/>
    <property type="match status" value="1"/>
</dbReference>
<gene>
    <name evidence="11" type="ORF">PMEA_00015171</name>
</gene>
<dbReference type="AlphaFoldDB" id="A0AAU9X118"/>
<comment type="similarity">
    <text evidence="8">Belongs to the G-protein coupled receptor 1 family.</text>
</comment>
<dbReference type="PROSITE" id="PS00237">
    <property type="entry name" value="G_PROTEIN_RECEP_F1_1"/>
    <property type="match status" value="1"/>
</dbReference>
<keyword evidence="2 8" id="KW-0812">Transmembrane</keyword>
<feature type="transmembrane region" description="Helical" evidence="9">
    <location>
        <begin position="18"/>
        <end position="43"/>
    </location>
</feature>
<evidence type="ECO:0000256" key="7">
    <source>
        <dbReference type="ARBA" id="ARBA00023224"/>
    </source>
</evidence>
<keyword evidence="7 8" id="KW-0807">Transducer</keyword>
<protein>
    <recommendedName>
        <fullName evidence="10">G-protein coupled receptors family 1 profile domain-containing protein</fullName>
    </recommendedName>
</protein>
<evidence type="ECO:0000256" key="3">
    <source>
        <dbReference type="ARBA" id="ARBA00022989"/>
    </source>
</evidence>
<evidence type="ECO:0000256" key="1">
    <source>
        <dbReference type="ARBA" id="ARBA00004141"/>
    </source>
</evidence>
<evidence type="ECO:0000256" key="6">
    <source>
        <dbReference type="ARBA" id="ARBA00023170"/>
    </source>
</evidence>
<dbReference type="InterPro" id="IPR050125">
    <property type="entry name" value="GPCR_opsins"/>
</dbReference>
<evidence type="ECO:0000256" key="2">
    <source>
        <dbReference type="ARBA" id="ARBA00022692"/>
    </source>
</evidence>
<evidence type="ECO:0000256" key="5">
    <source>
        <dbReference type="ARBA" id="ARBA00023136"/>
    </source>
</evidence>
<feature type="domain" description="G-protein coupled receptors family 1 profile" evidence="10">
    <location>
        <begin position="35"/>
        <end position="289"/>
    </location>
</feature>
<feature type="transmembrane region" description="Helical" evidence="9">
    <location>
        <begin position="96"/>
        <end position="114"/>
    </location>
</feature>
<evidence type="ECO:0000313" key="12">
    <source>
        <dbReference type="Proteomes" id="UP001159428"/>
    </source>
</evidence>
<proteinExistence type="inferred from homology"/>
<feature type="transmembrane region" description="Helical" evidence="9">
    <location>
        <begin position="55"/>
        <end position="76"/>
    </location>
</feature>
<accession>A0AAU9X118</accession>
<dbReference type="InterPro" id="IPR017452">
    <property type="entry name" value="GPCR_Rhodpsn_7TM"/>
</dbReference>
<keyword evidence="5 9" id="KW-0472">Membrane</keyword>
<dbReference type="Gene3D" id="1.20.1070.10">
    <property type="entry name" value="Rhodopsin 7-helix transmembrane proteins"/>
    <property type="match status" value="1"/>
</dbReference>
<feature type="transmembrane region" description="Helical" evidence="9">
    <location>
        <begin position="135"/>
        <end position="159"/>
    </location>
</feature>
<feature type="transmembrane region" description="Helical" evidence="9">
    <location>
        <begin position="179"/>
        <end position="201"/>
    </location>
</feature>
<dbReference type="Proteomes" id="UP001159428">
    <property type="component" value="Unassembled WGS sequence"/>
</dbReference>
<organism evidence="11 12">
    <name type="scientific">Pocillopora meandrina</name>
    <dbReference type="NCBI Taxonomy" id="46732"/>
    <lineage>
        <taxon>Eukaryota</taxon>
        <taxon>Metazoa</taxon>
        <taxon>Cnidaria</taxon>
        <taxon>Anthozoa</taxon>
        <taxon>Hexacorallia</taxon>
        <taxon>Scleractinia</taxon>
        <taxon>Astrocoeniina</taxon>
        <taxon>Pocilloporidae</taxon>
        <taxon>Pocillopora</taxon>
    </lineage>
</organism>
<dbReference type="EMBL" id="CALNXJ010000027">
    <property type="protein sequence ID" value="CAH3132753.1"/>
    <property type="molecule type" value="Genomic_DNA"/>
</dbReference>
<feature type="transmembrane region" description="Helical" evidence="9">
    <location>
        <begin position="272"/>
        <end position="292"/>
    </location>
</feature>
<dbReference type="Pfam" id="PF00001">
    <property type="entry name" value="7tm_1"/>
    <property type="match status" value="1"/>
</dbReference>
<evidence type="ECO:0000256" key="4">
    <source>
        <dbReference type="ARBA" id="ARBA00023040"/>
    </source>
</evidence>
<dbReference type="GO" id="GO:0016020">
    <property type="term" value="C:membrane"/>
    <property type="evidence" value="ECO:0007669"/>
    <property type="project" value="UniProtKB-SubCell"/>
</dbReference>
<dbReference type="GO" id="GO:0004930">
    <property type="term" value="F:G protein-coupled receptor activity"/>
    <property type="evidence" value="ECO:0007669"/>
    <property type="project" value="UniProtKB-KW"/>
</dbReference>
<evidence type="ECO:0000256" key="9">
    <source>
        <dbReference type="SAM" id="Phobius"/>
    </source>
</evidence>
<keyword evidence="6 8" id="KW-0675">Receptor</keyword>
<dbReference type="PANTHER" id="PTHR24240">
    <property type="entry name" value="OPSIN"/>
    <property type="match status" value="1"/>
</dbReference>
<dbReference type="InterPro" id="IPR000276">
    <property type="entry name" value="GPCR_Rhodpsn"/>
</dbReference>
<evidence type="ECO:0000313" key="11">
    <source>
        <dbReference type="EMBL" id="CAH3132753.1"/>
    </source>
</evidence>
<evidence type="ECO:0000256" key="8">
    <source>
        <dbReference type="RuleBase" id="RU000688"/>
    </source>
</evidence>
<dbReference type="SMART" id="SM01381">
    <property type="entry name" value="7TM_GPCR_Srsx"/>
    <property type="match status" value="1"/>
</dbReference>
<dbReference type="PROSITE" id="PS50262">
    <property type="entry name" value="G_PROTEIN_RECEP_F1_2"/>
    <property type="match status" value="1"/>
</dbReference>
<comment type="subcellular location">
    <subcellularLocation>
        <location evidence="1">Membrane</location>
        <topology evidence="1">Multi-pass membrane protein</topology>
    </subcellularLocation>
</comment>
<keyword evidence="3 9" id="KW-1133">Transmembrane helix</keyword>
<keyword evidence="12" id="KW-1185">Reference proteome</keyword>
<name>A0AAU9X118_9CNID</name>
<reference evidence="11 12" key="1">
    <citation type="submission" date="2022-05" db="EMBL/GenBank/DDBJ databases">
        <authorList>
            <consortium name="Genoscope - CEA"/>
            <person name="William W."/>
        </authorList>
    </citation>
    <scope>NUCLEOTIDE SEQUENCE [LARGE SCALE GENOMIC DNA]</scope>
</reference>
<comment type="caution">
    <text evidence="11">The sequence shown here is derived from an EMBL/GenBank/DDBJ whole genome shotgun (WGS) entry which is preliminary data.</text>
</comment>